<sequence length="107" mass="10946">MSIPVDLADLDRTLADFDAGYLLTTSDERVKAVSVAPDLVDGVLVARSPGRGSCANVAANPQATVLFPPRLALGFTLLVDGTAEVDGDDVRLTPTSAVLHKSVGGAA</sequence>
<name>A0A1H0A5P7_9ACTN</name>
<dbReference type="Proteomes" id="UP000199004">
    <property type="component" value="Unassembled WGS sequence"/>
</dbReference>
<dbReference type="SUPFAM" id="SSF50475">
    <property type="entry name" value="FMN-binding split barrel"/>
    <property type="match status" value="1"/>
</dbReference>
<organism evidence="1 2">
    <name type="scientific">Nocardioides szechwanensis</name>
    <dbReference type="NCBI Taxonomy" id="1005944"/>
    <lineage>
        <taxon>Bacteria</taxon>
        <taxon>Bacillati</taxon>
        <taxon>Actinomycetota</taxon>
        <taxon>Actinomycetes</taxon>
        <taxon>Propionibacteriales</taxon>
        <taxon>Nocardioidaceae</taxon>
        <taxon>Nocardioides</taxon>
    </lineage>
</organism>
<dbReference type="STRING" id="1005944.SAMN05192576_1920"/>
<gene>
    <name evidence="1" type="ORF">SAMN05192576_1920</name>
</gene>
<keyword evidence="2" id="KW-1185">Reference proteome</keyword>
<dbReference type="RefSeq" id="WP_091024079.1">
    <property type="nucleotide sequence ID" value="NZ_BKAE01000022.1"/>
</dbReference>
<reference evidence="1 2" key="1">
    <citation type="submission" date="2016-10" db="EMBL/GenBank/DDBJ databases">
        <authorList>
            <person name="de Groot N.N."/>
        </authorList>
    </citation>
    <scope>NUCLEOTIDE SEQUENCE [LARGE SCALE GENOMIC DNA]</scope>
    <source>
        <strain evidence="1 2">CGMCC 1.11147</strain>
    </source>
</reference>
<evidence type="ECO:0000313" key="1">
    <source>
        <dbReference type="EMBL" id="SDN28066.1"/>
    </source>
</evidence>
<proteinExistence type="predicted"/>
<accession>A0A1H0A5P7</accession>
<evidence type="ECO:0008006" key="3">
    <source>
        <dbReference type="Google" id="ProtNLM"/>
    </source>
</evidence>
<dbReference type="AlphaFoldDB" id="A0A1H0A5P7"/>
<protein>
    <recommendedName>
        <fullName evidence="3">Pyridoxamine 5'-phosphate oxidase</fullName>
    </recommendedName>
</protein>
<dbReference type="OrthoDB" id="8907583at2"/>
<dbReference type="EMBL" id="FNIC01000002">
    <property type="protein sequence ID" value="SDN28066.1"/>
    <property type="molecule type" value="Genomic_DNA"/>
</dbReference>
<evidence type="ECO:0000313" key="2">
    <source>
        <dbReference type="Proteomes" id="UP000199004"/>
    </source>
</evidence>